<reference evidence="1" key="1">
    <citation type="submission" date="2016-10" db="EMBL/GenBank/DDBJ databases">
        <authorList>
            <person name="de Groot N.N."/>
        </authorList>
    </citation>
    <scope>NUCLEOTIDE SEQUENCE</scope>
</reference>
<accession>A0A1W1BV51</accession>
<dbReference type="AlphaFoldDB" id="A0A1W1BV51"/>
<gene>
    <name evidence="1" type="ORF">MNB_SM-6-858</name>
</gene>
<evidence type="ECO:0000313" key="1">
    <source>
        <dbReference type="EMBL" id="SFV57341.1"/>
    </source>
</evidence>
<dbReference type="EMBL" id="FPHK01000028">
    <property type="protein sequence ID" value="SFV57341.1"/>
    <property type="molecule type" value="Genomic_DNA"/>
</dbReference>
<sequence>MRYFILVMFLTFFTTLNAQSLHGKWIAHSGSEQASLEFISQNQLRYNGEVLYYQIVGSNIRVADEYFGYVEYPYTLKNKTLYITFPEGYTLKFHHPKKVKLRGNDGNDTYLLRGRLCSYSSSYNGGYSHSDRLYFDGNGRYSTREQTYSSGDAGSYVNEGASGHGGSYSVNGVNVYIHVDNGNSFKGKVTQRASNGMITGIEVNGKIFATGLCD</sequence>
<protein>
    <submittedName>
        <fullName evidence="1">Uncharacterized protein</fullName>
    </submittedName>
</protein>
<proteinExistence type="predicted"/>
<organism evidence="1">
    <name type="scientific">hydrothermal vent metagenome</name>
    <dbReference type="NCBI Taxonomy" id="652676"/>
    <lineage>
        <taxon>unclassified sequences</taxon>
        <taxon>metagenomes</taxon>
        <taxon>ecological metagenomes</taxon>
    </lineage>
</organism>
<name>A0A1W1BV51_9ZZZZ</name>